<dbReference type="PANTHER" id="PTHR42988">
    <property type="entry name" value="PHOSPHOHYDROLASE"/>
    <property type="match status" value="1"/>
</dbReference>
<keyword evidence="3" id="KW-0408">Iron</keyword>
<dbReference type="GO" id="GO:0046872">
    <property type="term" value="F:metal ion binding"/>
    <property type="evidence" value="ECO:0007669"/>
    <property type="project" value="UniProtKB-KW"/>
</dbReference>
<organism evidence="7 8">
    <name type="scientific">Thermohalobaculum xanthum</name>
    <dbReference type="NCBI Taxonomy" id="2753746"/>
    <lineage>
        <taxon>Bacteria</taxon>
        <taxon>Pseudomonadati</taxon>
        <taxon>Pseudomonadota</taxon>
        <taxon>Alphaproteobacteria</taxon>
        <taxon>Rhodobacterales</taxon>
        <taxon>Paracoccaceae</taxon>
        <taxon>Thermohalobaculum</taxon>
    </lineage>
</organism>
<evidence type="ECO:0000256" key="4">
    <source>
        <dbReference type="ARBA" id="ARBA00025742"/>
    </source>
</evidence>
<keyword evidence="8" id="KW-1185">Reference proteome</keyword>
<proteinExistence type="inferred from homology"/>
<evidence type="ECO:0000313" key="8">
    <source>
        <dbReference type="Proteomes" id="UP000655420"/>
    </source>
</evidence>
<dbReference type="Pfam" id="PF00149">
    <property type="entry name" value="Metallophos"/>
    <property type="match status" value="1"/>
</dbReference>
<evidence type="ECO:0000256" key="1">
    <source>
        <dbReference type="ARBA" id="ARBA00022723"/>
    </source>
</evidence>
<feature type="domain" description="Calcineurin-like phosphoesterase" evidence="6">
    <location>
        <begin position="7"/>
        <end position="225"/>
    </location>
</feature>
<feature type="region of interest" description="Disordered" evidence="5">
    <location>
        <begin position="301"/>
        <end position="324"/>
    </location>
</feature>
<keyword evidence="1" id="KW-0479">Metal-binding</keyword>
<accession>A0A8J7SFA9</accession>
<evidence type="ECO:0000313" key="7">
    <source>
        <dbReference type="EMBL" id="MBK0400288.1"/>
    </source>
</evidence>
<dbReference type="AlphaFoldDB" id="A0A8J7SFA9"/>
<dbReference type="PANTHER" id="PTHR42988:SF2">
    <property type="entry name" value="CYCLIC NUCLEOTIDE PHOSPHODIESTERASE CBUA0032-RELATED"/>
    <property type="match status" value="1"/>
</dbReference>
<dbReference type="RefSeq" id="WP_200610879.1">
    <property type="nucleotide sequence ID" value="NZ_JAEHHL010000008.1"/>
</dbReference>
<dbReference type="SUPFAM" id="SSF56300">
    <property type="entry name" value="Metallo-dependent phosphatases"/>
    <property type="match status" value="1"/>
</dbReference>
<evidence type="ECO:0000259" key="6">
    <source>
        <dbReference type="Pfam" id="PF00149"/>
    </source>
</evidence>
<gene>
    <name evidence="7" type="ORF">H0I76_13900</name>
</gene>
<protein>
    <submittedName>
        <fullName evidence="7">Metallophosphoesterase</fullName>
    </submittedName>
</protein>
<evidence type="ECO:0000256" key="3">
    <source>
        <dbReference type="ARBA" id="ARBA00023004"/>
    </source>
</evidence>
<keyword evidence="2" id="KW-0378">Hydrolase</keyword>
<name>A0A8J7SFA9_9RHOB</name>
<evidence type="ECO:0000256" key="2">
    <source>
        <dbReference type="ARBA" id="ARBA00022801"/>
    </source>
</evidence>
<dbReference type="Proteomes" id="UP000655420">
    <property type="component" value="Unassembled WGS sequence"/>
</dbReference>
<dbReference type="InterPro" id="IPR004843">
    <property type="entry name" value="Calcineurin-like_PHP"/>
</dbReference>
<dbReference type="EMBL" id="JAEHHL010000008">
    <property type="protein sequence ID" value="MBK0400288.1"/>
    <property type="molecule type" value="Genomic_DNA"/>
</dbReference>
<comment type="caution">
    <text evidence="7">The sequence shown here is derived from an EMBL/GenBank/DDBJ whole genome shotgun (WGS) entry which is preliminary data.</text>
</comment>
<evidence type="ECO:0000256" key="5">
    <source>
        <dbReference type="SAM" id="MobiDB-lite"/>
    </source>
</evidence>
<sequence length="324" mass="35032">MDGEIVVAHLTDPHLDLGSPRGAEFLSKRALSWLNWKRKRRRIQSPALCRMIVDDIHARSPDLIAMTGDLVNFALEEEFRRGRDWLERLGPPERVAAVPGNHEALAPGMADRLATAWGPYLAGDDGQPGFPWRRELGPITVVGISTAVATPPFFATGTVGPAQLARLDAMLGAIAAEGRFALVLIHHPPTPITVWRKRLTDGPAVCACIARHGAGLVLHGHTHKPELSWIDSPAGRIPVLGAPSASWKPGPKRDGAAWRCLRLSADARGWRLTMEERAATEDGIVARTPLEFVLPAPAGRDARAPLVSAEPADRMPRNAAGPRP</sequence>
<dbReference type="InterPro" id="IPR029052">
    <property type="entry name" value="Metallo-depent_PP-like"/>
</dbReference>
<dbReference type="GO" id="GO:0016787">
    <property type="term" value="F:hydrolase activity"/>
    <property type="evidence" value="ECO:0007669"/>
    <property type="project" value="UniProtKB-KW"/>
</dbReference>
<dbReference type="InterPro" id="IPR050884">
    <property type="entry name" value="CNP_phosphodiesterase-III"/>
</dbReference>
<reference evidence="7" key="1">
    <citation type="submission" date="2020-12" db="EMBL/GenBank/DDBJ databases">
        <title>Bacterial taxonomy.</title>
        <authorList>
            <person name="Pan X."/>
        </authorList>
    </citation>
    <scope>NUCLEOTIDE SEQUENCE</scope>
    <source>
        <strain evidence="7">M0105</strain>
    </source>
</reference>
<comment type="similarity">
    <text evidence="4">Belongs to the cyclic nucleotide phosphodiesterase class-III family.</text>
</comment>
<dbReference type="Gene3D" id="3.60.21.10">
    <property type="match status" value="1"/>
</dbReference>